<sequence length="115" mass="12337">MIDHPLSAFEALLGPIVNRDDQDFPPMSQPALLTDKGTVFAPHLFYPGITVELPVSRGTGLAWAPIPEISNVLLLLAGGNPAEPTDESIAVTLSHAGVKALIRDLQLIERQMEGM</sequence>
<accession>T0HRP7</accession>
<dbReference type="AlphaFoldDB" id="T0HRP7"/>
<name>T0HRP7_9SPHN</name>
<evidence type="ECO:0000313" key="1">
    <source>
        <dbReference type="EMBL" id="EQB15737.1"/>
    </source>
</evidence>
<dbReference type="EMBL" id="ATDP01000082">
    <property type="protein sequence ID" value="EQB15737.1"/>
    <property type="molecule type" value="Genomic_DNA"/>
</dbReference>
<reference evidence="1 2" key="1">
    <citation type="journal article" date="2013" name="Genome Announc.">
        <title>Draft Genome Sequence of Sphingobium lactosutens Strain DS20T, Isolated from a Hexachlorocyclohexane Dumpsite.</title>
        <authorList>
            <person name="Kumar R."/>
            <person name="Dwivedi V."/>
            <person name="Negi V."/>
            <person name="Khurana J.P."/>
            <person name="Lal R."/>
        </authorList>
    </citation>
    <scope>NUCLEOTIDE SEQUENCE [LARGE SCALE GENOMIC DNA]</scope>
    <source>
        <strain evidence="1 2">DS20</strain>
    </source>
</reference>
<comment type="caution">
    <text evidence="1">The sequence shown here is derived from an EMBL/GenBank/DDBJ whole genome shotgun (WGS) entry which is preliminary data.</text>
</comment>
<gene>
    <name evidence="1" type="ORF">RLDS_10705</name>
</gene>
<protein>
    <submittedName>
        <fullName evidence="1">Uncharacterized protein</fullName>
    </submittedName>
</protein>
<dbReference type="Proteomes" id="UP000015531">
    <property type="component" value="Unassembled WGS sequence"/>
</dbReference>
<keyword evidence="2" id="KW-1185">Reference proteome</keyword>
<proteinExistence type="predicted"/>
<dbReference type="PATRIC" id="fig|1331060.3.peg.2046"/>
<evidence type="ECO:0000313" key="2">
    <source>
        <dbReference type="Proteomes" id="UP000015531"/>
    </source>
</evidence>
<organism evidence="1 2">
    <name type="scientific">Sphingobium lactosutens DS20</name>
    <dbReference type="NCBI Taxonomy" id="1331060"/>
    <lineage>
        <taxon>Bacteria</taxon>
        <taxon>Pseudomonadati</taxon>
        <taxon>Pseudomonadota</taxon>
        <taxon>Alphaproteobacteria</taxon>
        <taxon>Sphingomonadales</taxon>
        <taxon>Sphingomonadaceae</taxon>
        <taxon>Sphingobium</taxon>
    </lineage>
</organism>